<dbReference type="RefSeq" id="WP_115568532.1">
    <property type="nucleotide sequence ID" value="NZ_QRGR01000054.1"/>
</dbReference>
<evidence type="ECO:0000313" key="2">
    <source>
        <dbReference type="Proteomes" id="UP000256708"/>
    </source>
</evidence>
<protein>
    <submittedName>
        <fullName evidence="1">DUF3800 domain-containing protein</fullName>
    </submittedName>
</protein>
<reference evidence="2" key="1">
    <citation type="submission" date="2018-08" db="EMBL/GenBank/DDBJ databases">
        <authorList>
            <person name="Liu Z.-W."/>
            <person name="Du Z.-J."/>
        </authorList>
    </citation>
    <scope>NUCLEOTIDE SEQUENCE [LARGE SCALE GENOMIC DNA]</scope>
    <source>
        <strain evidence="2">H4X</strain>
    </source>
</reference>
<accession>A0A3D8KZS7</accession>
<keyword evidence="2" id="KW-1185">Reference proteome</keyword>
<gene>
    <name evidence="1" type="ORF">DXT99_26050</name>
</gene>
<comment type="caution">
    <text evidence="1">The sequence shown here is derived from an EMBL/GenBank/DDBJ whole genome shotgun (WGS) entry which is preliminary data.</text>
</comment>
<dbReference type="OrthoDB" id="6057352at2"/>
<name>A0A3D8KZS7_9BACT</name>
<evidence type="ECO:0000313" key="1">
    <source>
        <dbReference type="EMBL" id="RDV10699.1"/>
    </source>
</evidence>
<organism evidence="1 2">
    <name type="scientific">Pontibacter diazotrophicus</name>
    <dbReference type="NCBI Taxonomy" id="1400979"/>
    <lineage>
        <taxon>Bacteria</taxon>
        <taxon>Pseudomonadati</taxon>
        <taxon>Bacteroidota</taxon>
        <taxon>Cytophagia</taxon>
        <taxon>Cytophagales</taxon>
        <taxon>Hymenobacteraceae</taxon>
        <taxon>Pontibacter</taxon>
    </lineage>
</organism>
<dbReference type="EMBL" id="QRGR01000054">
    <property type="protein sequence ID" value="RDV10699.1"/>
    <property type="molecule type" value="Genomic_DNA"/>
</dbReference>
<dbReference type="Proteomes" id="UP000256708">
    <property type="component" value="Unassembled WGS sequence"/>
</dbReference>
<proteinExistence type="predicted"/>
<dbReference type="AlphaFoldDB" id="A0A3D8KZS7"/>
<sequence length="379" mass="43682">MAKVGFVSVAGAHGFHFDSPEDTHFSVTVVLVEEENKREVEEGFRRIRDRHFPNGDIRFEEGSLFQAQRREFLEELKFLGFSFHALLVDKRKLHQKSPLQYKGTFYKFLSGLIYNNLYRTVPDLSIVANELGTPEFMESFRRYIQENHQVDLFSPATFTFSTGEEAELLQLASFLGESLKLFHAGLSEVDVEQELAGKCVGVIRWPEGYVPYTVDTEGMAVDTQDEAITAAAQLRAREYLQRHAGSEDPVIKSRMVFVEYLLMVFTYNYKTRFIHTYELLQHLNSYRFENYTEHRFRSLVVGPVRDEGVLIVSSSAGYKLPCSTRDIYNFFNYYNQQIQPMLARLGQCHRALELATGGGLDVLEQPEYASLRKLLEKLP</sequence>